<dbReference type="PROSITE" id="PS51186">
    <property type="entry name" value="GNAT"/>
    <property type="match status" value="1"/>
</dbReference>
<dbReference type="Proteomes" id="UP000197361">
    <property type="component" value="Unassembled WGS sequence"/>
</dbReference>
<dbReference type="GO" id="GO:0016747">
    <property type="term" value="F:acyltransferase activity, transferring groups other than amino-acyl groups"/>
    <property type="evidence" value="ECO:0007669"/>
    <property type="project" value="InterPro"/>
</dbReference>
<reference evidence="5 6" key="1">
    <citation type="journal article" date="2010" name="Int. J. Syst. Evol. Microbiol.">
        <title>Sphingopyxis bauzanensis sp. nov., a psychrophilic bacterium isolated from soil.</title>
        <authorList>
            <person name="Zhang D.C."/>
            <person name="Liu H.C."/>
            <person name="Xin Y.H."/>
            <person name="Zhou Y.G."/>
            <person name="Schinner F."/>
            <person name="Margesin R."/>
        </authorList>
    </citation>
    <scope>NUCLEOTIDE SEQUENCE [LARGE SCALE GENOMIC DNA]</scope>
    <source>
        <strain evidence="5 6">DSM 22271</strain>
    </source>
</reference>
<dbReference type="InterPro" id="IPR016181">
    <property type="entry name" value="Acyl_CoA_acyltransferase"/>
</dbReference>
<keyword evidence="1 5" id="KW-0808">Transferase</keyword>
<dbReference type="Pfam" id="PF00583">
    <property type="entry name" value="Acetyltransf_1"/>
    <property type="match status" value="1"/>
</dbReference>
<accession>A0A246JVD0</accession>
<dbReference type="EMBL" id="NISK01000002">
    <property type="protein sequence ID" value="OWQ96998.1"/>
    <property type="molecule type" value="Genomic_DNA"/>
</dbReference>
<organism evidence="5 6">
    <name type="scientific">Sphingopyxis bauzanensis</name>
    <dbReference type="NCBI Taxonomy" id="651663"/>
    <lineage>
        <taxon>Bacteria</taxon>
        <taxon>Pseudomonadati</taxon>
        <taxon>Pseudomonadota</taxon>
        <taxon>Alphaproteobacteria</taxon>
        <taxon>Sphingomonadales</taxon>
        <taxon>Sphingomonadaceae</taxon>
        <taxon>Sphingopyxis</taxon>
    </lineage>
</organism>
<dbReference type="OrthoDB" id="9798585at2"/>
<dbReference type="InterPro" id="IPR050832">
    <property type="entry name" value="Bact_Acetyltransf"/>
</dbReference>
<proteinExistence type="predicted"/>
<dbReference type="Gene3D" id="3.40.630.30">
    <property type="match status" value="1"/>
</dbReference>
<sequence length="293" mass="31333">MATTSADERLRAMAAHRGLKLLRSRKRTPGAGDYGKFGLIDAAGKAVLGIETDGLAATAEQIEDYLRASSKDDWKRAAEAAARAKSQQTKAARRPAAATKPAPAAKLAATGDGKAVARGKAGELRHHRDERPARARPALRIVAPPEPPPPRETALNIRAAVPSDAAPVAALLGQLPGQRVDRARTARRMRAMQDADAGLSVAEQDGLVGCCAWAVVPTLQRGPVGRLTLLLVDERQRRRGIGAALVAHAQAALAKAGCTEIEAMSDIRIDNSHNFFRALNFEQRSYRFVRSIK</sequence>
<protein>
    <submittedName>
        <fullName evidence="5">GNAT family N-acetyltransferase</fullName>
    </submittedName>
</protein>
<comment type="caution">
    <text evidence="5">The sequence shown here is derived from an EMBL/GenBank/DDBJ whole genome shotgun (WGS) entry which is preliminary data.</text>
</comment>
<evidence type="ECO:0000313" key="5">
    <source>
        <dbReference type="EMBL" id="OWQ96998.1"/>
    </source>
</evidence>
<keyword evidence="6" id="KW-1185">Reference proteome</keyword>
<evidence type="ECO:0000313" key="6">
    <source>
        <dbReference type="Proteomes" id="UP000197361"/>
    </source>
</evidence>
<evidence type="ECO:0000256" key="3">
    <source>
        <dbReference type="SAM" id="MobiDB-lite"/>
    </source>
</evidence>
<name>A0A246JVD0_9SPHN</name>
<dbReference type="RefSeq" id="WP_088440853.1">
    <property type="nucleotide sequence ID" value="NZ_BMMC01000003.1"/>
</dbReference>
<dbReference type="SUPFAM" id="SSF55729">
    <property type="entry name" value="Acyl-CoA N-acyltransferases (Nat)"/>
    <property type="match status" value="1"/>
</dbReference>
<evidence type="ECO:0000256" key="1">
    <source>
        <dbReference type="ARBA" id="ARBA00022679"/>
    </source>
</evidence>
<gene>
    <name evidence="5" type="ORF">CDQ92_07855</name>
</gene>
<dbReference type="PANTHER" id="PTHR43877">
    <property type="entry name" value="AMINOALKYLPHOSPHONATE N-ACETYLTRANSFERASE-RELATED-RELATED"/>
    <property type="match status" value="1"/>
</dbReference>
<feature type="compositionally biased region" description="Basic and acidic residues" evidence="3">
    <location>
        <begin position="120"/>
        <end position="133"/>
    </location>
</feature>
<keyword evidence="2" id="KW-0012">Acyltransferase</keyword>
<dbReference type="AlphaFoldDB" id="A0A246JVD0"/>
<evidence type="ECO:0000256" key="2">
    <source>
        <dbReference type="ARBA" id="ARBA00023315"/>
    </source>
</evidence>
<feature type="compositionally biased region" description="Low complexity" evidence="3">
    <location>
        <begin position="94"/>
        <end position="110"/>
    </location>
</feature>
<feature type="region of interest" description="Disordered" evidence="3">
    <location>
        <begin position="81"/>
        <end position="135"/>
    </location>
</feature>
<feature type="domain" description="N-acetyltransferase" evidence="4">
    <location>
        <begin position="155"/>
        <end position="293"/>
    </location>
</feature>
<dbReference type="InterPro" id="IPR000182">
    <property type="entry name" value="GNAT_dom"/>
</dbReference>
<evidence type="ECO:0000259" key="4">
    <source>
        <dbReference type="PROSITE" id="PS51186"/>
    </source>
</evidence>